<dbReference type="Gene3D" id="3.10.580.10">
    <property type="entry name" value="CBS-domain"/>
    <property type="match status" value="1"/>
</dbReference>
<keyword evidence="1 2" id="KW-0129">CBS domain</keyword>
<name>V6J0D2_9BACL</name>
<sequence length="211" mass="23173">MDLNDRQHKIIEIVREEAPITGEQIAEKLNVTRATLRPDLTILTMSGFLEARPRVGYFYTGQTSGTILSEEIKKLKVKEFQSLPVVISGSASAYKAVCEMFVEDVGSLFVVDDKGLLAGVISRKDLLRTAIGSQDMNQVPVNVIMSRMPNIAYCKNNDSVLDVAVLLITKEIDAVPVVQAKDTGFEVIGRMTKTNITKAFVSLSSGESNKF</sequence>
<dbReference type="PIRSF" id="PIRSF026546">
    <property type="entry name" value="UCP026546_CBS_YqzB"/>
    <property type="match status" value="1"/>
</dbReference>
<keyword evidence="5" id="KW-1185">Reference proteome</keyword>
<dbReference type="AlphaFoldDB" id="V6J0D2"/>
<dbReference type="InterPro" id="IPR013196">
    <property type="entry name" value="HTH_11"/>
</dbReference>
<evidence type="ECO:0000256" key="2">
    <source>
        <dbReference type="PROSITE-ProRule" id="PRU00703"/>
    </source>
</evidence>
<dbReference type="PROSITE" id="PS51371">
    <property type="entry name" value="CBS"/>
    <property type="match status" value="2"/>
</dbReference>
<reference evidence="4 5" key="1">
    <citation type="journal article" date="2013" name="Genome Announc.">
        <title>Genome Sequence of Sporolactobacillus laevolacticus DSM442, an Efficient Polymer-Grade D-Lactate Producer from Agricultural Waste Cottonseed as a Nitrogen Source.</title>
        <authorList>
            <person name="Wang H."/>
            <person name="Wang L."/>
            <person name="Ju J."/>
            <person name="Yu B."/>
            <person name="Ma Y."/>
        </authorList>
    </citation>
    <scope>NUCLEOTIDE SEQUENCE [LARGE SCALE GENOMIC DNA]</scope>
    <source>
        <strain evidence="4 5">DSM 442</strain>
    </source>
</reference>
<evidence type="ECO:0000313" key="4">
    <source>
        <dbReference type="EMBL" id="EST13358.1"/>
    </source>
</evidence>
<dbReference type="Proteomes" id="UP000018296">
    <property type="component" value="Unassembled WGS sequence"/>
</dbReference>
<evidence type="ECO:0000313" key="5">
    <source>
        <dbReference type="Proteomes" id="UP000018296"/>
    </source>
</evidence>
<organism evidence="4 5">
    <name type="scientific">Sporolactobacillus laevolacticus DSM 442</name>
    <dbReference type="NCBI Taxonomy" id="1395513"/>
    <lineage>
        <taxon>Bacteria</taxon>
        <taxon>Bacillati</taxon>
        <taxon>Bacillota</taxon>
        <taxon>Bacilli</taxon>
        <taxon>Bacillales</taxon>
        <taxon>Sporolactobacillaceae</taxon>
        <taxon>Sporolactobacillus</taxon>
    </lineage>
</organism>
<comment type="caution">
    <text evidence="4">The sequence shown here is derived from an EMBL/GenBank/DDBJ whole genome shotgun (WGS) entry which is preliminary data.</text>
</comment>
<dbReference type="CDD" id="cd04617">
    <property type="entry name" value="CBS_pair_CcpN"/>
    <property type="match status" value="1"/>
</dbReference>
<dbReference type="Gene3D" id="1.10.10.10">
    <property type="entry name" value="Winged helix-like DNA-binding domain superfamily/Winged helix DNA-binding domain"/>
    <property type="match status" value="1"/>
</dbReference>
<dbReference type="PANTHER" id="PTHR43080">
    <property type="entry name" value="CBS DOMAIN-CONTAINING PROTEIN CBSX3, MITOCHONDRIAL"/>
    <property type="match status" value="1"/>
</dbReference>
<dbReference type="PANTHER" id="PTHR43080:SF2">
    <property type="entry name" value="CBS DOMAIN-CONTAINING PROTEIN"/>
    <property type="match status" value="1"/>
</dbReference>
<dbReference type="eggNOG" id="COG0517">
    <property type="taxonomic scope" value="Bacteria"/>
</dbReference>
<dbReference type="SUPFAM" id="SSF46785">
    <property type="entry name" value="Winged helix' DNA-binding domain"/>
    <property type="match status" value="1"/>
</dbReference>
<dbReference type="InterPro" id="IPR000644">
    <property type="entry name" value="CBS_dom"/>
</dbReference>
<evidence type="ECO:0000259" key="3">
    <source>
        <dbReference type="PROSITE" id="PS51371"/>
    </source>
</evidence>
<dbReference type="STRING" id="1395513.P343_00815"/>
<accession>V6J0D2</accession>
<dbReference type="EMBL" id="AWTC01000001">
    <property type="protein sequence ID" value="EST13358.1"/>
    <property type="molecule type" value="Genomic_DNA"/>
</dbReference>
<feature type="domain" description="CBS" evidence="3">
    <location>
        <begin position="80"/>
        <end position="136"/>
    </location>
</feature>
<dbReference type="InterPro" id="IPR036388">
    <property type="entry name" value="WH-like_DNA-bd_sf"/>
</dbReference>
<evidence type="ECO:0000256" key="1">
    <source>
        <dbReference type="ARBA" id="ARBA00023122"/>
    </source>
</evidence>
<dbReference type="InterPro" id="IPR016842">
    <property type="entry name" value="UCP026546_HTH-CBS"/>
</dbReference>
<proteinExistence type="predicted"/>
<dbReference type="SUPFAM" id="SSF54631">
    <property type="entry name" value="CBS-domain pair"/>
    <property type="match status" value="1"/>
</dbReference>
<dbReference type="Pfam" id="PF08279">
    <property type="entry name" value="HTH_11"/>
    <property type="match status" value="1"/>
</dbReference>
<feature type="domain" description="CBS" evidence="3">
    <location>
        <begin position="145"/>
        <end position="208"/>
    </location>
</feature>
<gene>
    <name evidence="4" type="ORF">P343_00815</name>
</gene>
<dbReference type="SMART" id="SM00116">
    <property type="entry name" value="CBS"/>
    <property type="match status" value="2"/>
</dbReference>
<dbReference type="PATRIC" id="fig|1395513.3.peg.161"/>
<dbReference type="InterPro" id="IPR036390">
    <property type="entry name" value="WH_DNA-bd_sf"/>
</dbReference>
<dbReference type="InterPro" id="IPR051257">
    <property type="entry name" value="Diverse_CBS-Domain"/>
</dbReference>
<dbReference type="InterPro" id="IPR046342">
    <property type="entry name" value="CBS_dom_sf"/>
</dbReference>
<protein>
    <submittedName>
        <fullName evidence="4">Transcriptional regulator</fullName>
    </submittedName>
</protein>
<dbReference type="Pfam" id="PF00571">
    <property type="entry name" value="CBS"/>
    <property type="match status" value="2"/>
</dbReference>